<feature type="domain" description="Clp1 P-loop" evidence="11">
    <location>
        <begin position="297"/>
        <end position="426"/>
    </location>
</feature>
<keyword evidence="6" id="KW-0418">Kinase</keyword>
<dbReference type="Pfam" id="PF16575">
    <property type="entry name" value="CLP1_P"/>
    <property type="match status" value="1"/>
</dbReference>
<evidence type="ECO:0000256" key="2">
    <source>
        <dbReference type="ARBA" id="ARBA00011003"/>
    </source>
</evidence>
<evidence type="ECO:0000256" key="1">
    <source>
        <dbReference type="ARBA" id="ARBA00004604"/>
    </source>
</evidence>
<feature type="compositionally biased region" description="Low complexity" evidence="10">
    <location>
        <begin position="1"/>
        <end position="34"/>
    </location>
</feature>
<evidence type="ECO:0000256" key="6">
    <source>
        <dbReference type="ARBA" id="ARBA00022777"/>
    </source>
</evidence>
<dbReference type="Pfam" id="PF25467">
    <property type="entry name" value="NOL9_C"/>
    <property type="match status" value="1"/>
</dbReference>
<evidence type="ECO:0000256" key="8">
    <source>
        <dbReference type="ARBA" id="ARBA00023242"/>
    </source>
</evidence>
<evidence type="ECO:0000256" key="4">
    <source>
        <dbReference type="ARBA" id="ARBA00022679"/>
    </source>
</evidence>
<dbReference type="PANTHER" id="PTHR12755">
    <property type="entry name" value="CLEAVAGE/POLYADENYLATION FACTOR IA SUBUNIT CLP1P"/>
    <property type="match status" value="1"/>
</dbReference>
<dbReference type="GO" id="GO:0005730">
    <property type="term" value="C:nucleolus"/>
    <property type="evidence" value="ECO:0007669"/>
    <property type="project" value="UniProtKB-SubCell"/>
</dbReference>
<dbReference type="AlphaFoldDB" id="A0A8B9I1D3"/>
<protein>
    <recommendedName>
        <fullName evidence="9">Polynucleotide 5'-hydroxyl-kinase NOL9</fullName>
    </recommendedName>
</protein>
<feature type="compositionally biased region" description="Basic residues" evidence="10">
    <location>
        <begin position="122"/>
        <end position="132"/>
    </location>
</feature>
<feature type="region of interest" description="Disordered" evidence="10">
    <location>
        <begin position="1"/>
        <end position="137"/>
    </location>
</feature>
<dbReference type="PANTHER" id="PTHR12755:SF3">
    <property type="entry name" value="POLYNUCLEOTIDE 5'-HYDROXYL-KINASE NOL9"/>
    <property type="match status" value="1"/>
</dbReference>
<dbReference type="InterPro" id="IPR057573">
    <property type="entry name" value="NOL9_N"/>
</dbReference>
<keyword evidence="8" id="KW-0539">Nucleus</keyword>
<dbReference type="Proteomes" id="UP000694426">
    <property type="component" value="Unplaced"/>
</dbReference>
<dbReference type="InterPro" id="IPR057570">
    <property type="entry name" value="NOL9_C"/>
</dbReference>
<keyword evidence="15" id="KW-1185">Reference proteome</keyword>
<gene>
    <name evidence="14" type="primary">NOL9</name>
</gene>
<dbReference type="GO" id="GO:0000448">
    <property type="term" value="P:cleavage in ITS2 between 5.8S rRNA and LSU-rRNA of tricistronic rRNA transcript (SSU-rRNA, 5.8S rRNA, LSU-rRNA)"/>
    <property type="evidence" value="ECO:0007669"/>
    <property type="project" value="TreeGrafter"/>
</dbReference>
<accession>A0A8B9I1D3</accession>
<organism evidence="14 15">
    <name type="scientific">Anser brachyrhynchus</name>
    <name type="common">Pink-footed goose</name>
    <dbReference type="NCBI Taxonomy" id="132585"/>
    <lineage>
        <taxon>Eukaryota</taxon>
        <taxon>Metazoa</taxon>
        <taxon>Chordata</taxon>
        <taxon>Craniata</taxon>
        <taxon>Vertebrata</taxon>
        <taxon>Euteleostomi</taxon>
        <taxon>Archelosauria</taxon>
        <taxon>Archosauria</taxon>
        <taxon>Dinosauria</taxon>
        <taxon>Saurischia</taxon>
        <taxon>Theropoda</taxon>
        <taxon>Coelurosauria</taxon>
        <taxon>Aves</taxon>
        <taxon>Neognathae</taxon>
        <taxon>Galloanserae</taxon>
        <taxon>Anseriformes</taxon>
        <taxon>Anatidae</taxon>
        <taxon>Anserinae</taxon>
        <taxon>Anser</taxon>
    </lineage>
</organism>
<evidence type="ECO:0000259" key="11">
    <source>
        <dbReference type="Pfam" id="PF16575"/>
    </source>
</evidence>
<evidence type="ECO:0000256" key="3">
    <source>
        <dbReference type="ARBA" id="ARBA00022552"/>
    </source>
</evidence>
<keyword evidence="7" id="KW-0067">ATP-binding</keyword>
<evidence type="ECO:0000256" key="5">
    <source>
        <dbReference type="ARBA" id="ARBA00022741"/>
    </source>
</evidence>
<feature type="domain" description="NOL9 N-terminal" evidence="12">
    <location>
        <begin position="138"/>
        <end position="240"/>
    </location>
</feature>
<feature type="compositionally biased region" description="Pro residues" evidence="10">
    <location>
        <begin position="86"/>
        <end position="97"/>
    </location>
</feature>
<evidence type="ECO:0000259" key="12">
    <source>
        <dbReference type="Pfam" id="PF24419"/>
    </source>
</evidence>
<dbReference type="InterPro" id="IPR045116">
    <property type="entry name" value="Clp1/Grc3"/>
</dbReference>
<evidence type="ECO:0000313" key="15">
    <source>
        <dbReference type="Proteomes" id="UP000694426"/>
    </source>
</evidence>
<dbReference type="InterPro" id="IPR027417">
    <property type="entry name" value="P-loop_NTPase"/>
</dbReference>
<dbReference type="Gene3D" id="3.40.50.300">
    <property type="entry name" value="P-loop containing nucleotide triphosphate hydrolases"/>
    <property type="match status" value="1"/>
</dbReference>
<dbReference type="Pfam" id="PF24419">
    <property type="entry name" value="Cupin_NOL9"/>
    <property type="match status" value="1"/>
</dbReference>
<evidence type="ECO:0000256" key="7">
    <source>
        <dbReference type="ARBA" id="ARBA00022840"/>
    </source>
</evidence>
<dbReference type="Ensembl" id="ENSABRT00000003716.1">
    <property type="protein sequence ID" value="ENSABRP00000002549.1"/>
    <property type="gene ID" value="ENSABRG00000002484.1"/>
</dbReference>
<keyword evidence="3" id="KW-0698">rRNA processing</keyword>
<keyword evidence="4" id="KW-0808">Transferase</keyword>
<feature type="compositionally biased region" description="Low complexity" evidence="10">
    <location>
        <begin position="46"/>
        <end position="63"/>
    </location>
</feature>
<dbReference type="InterPro" id="IPR032319">
    <property type="entry name" value="CLP1_P"/>
</dbReference>
<dbReference type="GeneTree" id="ENSGT00940000153668"/>
<comment type="similarity">
    <text evidence="2">Belongs to the Clp1 family. NOL9/GRC3 subfamily.</text>
</comment>
<evidence type="ECO:0000259" key="13">
    <source>
        <dbReference type="Pfam" id="PF25467"/>
    </source>
</evidence>
<dbReference type="GO" id="GO:0045111">
    <property type="term" value="C:intermediate filament cytoskeleton"/>
    <property type="evidence" value="ECO:0007669"/>
    <property type="project" value="Ensembl"/>
</dbReference>
<evidence type="ECO:0000256" key="10">
    <source>
        <dbReference type="SAM" id="MobiDB-lite"/>
    </source>
</evidence>
<proteinExistence type="inferred from homology"/>
<reference evidence="14" key="1">
    <citation type="submission" date="2025-08" db="UniProtKB">
        <authorList>
            <consortium name="Ensembl"/>
        </authorList>
    </citation>
    <scope>IDENTIFICATION</scope>
</reference>
<evidence type="ECO:0000313" key="14">
    <source>
        <dbReference type="Ensembl" id="ENSABRP00000002549.1"/>
    </source>
</evidence>
<sequence>SSTSGRAAARGSPSRLKKAAAAPRQAPRQSSAGGRMAGRGRRRARAAPLKGAGRAGRGAALARGAGGGGALRRPCPLGAASRPAAPAGPRPAPPPAGAAPRRPGASSPPPSCAPRPAGTGRGRGRGRGRRLTPSHAVSPQALTFTGKCRLSCLYGAVRVLGFAIGSHQPGLPVFSPPTHCALALEALPAARSRSSLAEARVKVMARFSPECAVVLLEHLDTPVTRFLLSLPPLSRLFEAQVSPGGQTTDSVGLASCFLSQIYVNRAHQNNSLSASFRVCFSFPPAEDEGVPIIMVCGPKSIGKSTFNRYLINLLLNHLPSVEYMECDIGQTEFTPPGCVSLSHVTEPFLGPPFTHQQTPHKMVYYGQTSCEQDTERYIDVVKYVFNSYKKEVPLVINTMGWVKGEGLLLLTDMIRLLSPTHVVQMDVYDWKAMAPLTPEYVHLAPGLYTKGKQQAKSKQMNLSAAESWKSSEGDEDTSVPDYKLSFPISNRPRWSLHSSILRDMSILGYLGQLQPPDIGSVLPLHSFVPYQVPFNAVALRVIHTDVAPTNIMYAVNASWVGLCRIPDEIRCQTDGPVLLTQTPVCDCLGFGIVRGVEMEKKLYHVLTPVPPENLRLVNCLLLGNIAIPNCVLVSQEGIEGEIPYVTSEYNYNILGSGKLKKKKRFKKREYTYQCDYT</sequence>
<dbReference type="GO" id="GO:0005524">
    <property type="term" value="F:ATP binding"/>
    <property type="evidence" value="ECO:0007669"/>
    <property type="project" value="UniProtKB-KW"/>
</dbReference>
<reference evidence="14" key="2">
    <citation type="submission" date="2025-09" db="UniProtKB">
        <authorList>
            <consortium name="Ensembl"/>
        </authorList>
    </citation>
    <scope>IDENTIFICATION</scope>
</reference>
<feature type="domain" description="NOL9 C-terminal" evidence="13">
    <location>
        <begin position="527"/>
        <end position="628"/>
    </location>
</feature>
<comment type="subcellular location">
    <subcellularLocation>
        <location evidence="1">Nucleus</location>
        <location evidence="1">Nucleolus</location>
    </subcellularLocation>
</comment>
<dbReference type="GO" id="GO:0046404">
    <property type="term" value="F:ATP-dependent polydeoxyribonucleotide 5'-hydroxyl-kinase activity"/>
    <property type="evidence" value="ECO:0007669"/>
    <property type="project" value="Ensembl"/>
</dbReference>
<keyword evidence="5" id="KW-0547">Nucleotide-binding</keyword>
<name>A0A8B9I1D3_9AVES</name>
<evidence type="ECO:0000256" key="9">
    <source>
        <dbReference type="ARBA" id="ARBA00071212"/>
    </source>
</evidence>